<dbReference type="AlphaFoldDB" id="A0AAV8RYE7"/>
<reference evidence="3 4" key="1">
    <citation type="submission" date="2022-12" db="EMBL/GenBank/DDBJ databases">
        <title>Chromosome-scale assembly of the Ensete ventricosum genome.</title>
        <authorList>
            <person name="Dussert Y."/>
            <person name="Stocks J."/>
            <person name="Wendawek A."/>
            <person name="Woldeyes F."/>
            <person name="Nichols R.A."/>
            <person name="Borrell J.S."/>
        </authorList>
    </citation>
    <scope>NUCLEOTIDE SEQUENCE [LARGE SCALE GENOMIC DNA]</scope>
    <source>
        <strain evidence="4">cv. Maze</strain>
        <tissue evidence="3">Seeds</tissue>
    </source>
</reference>
<name>A0AAV8RYE7_ENSVE</name>
<evidence type="ECO:0000256" key="2">
    <source>
        <dbReference type="SAM" id="SignalP"/>
    </source>
</evidence>
<feature type="signal peptide" evidence="2">
    <location>
        <begin position="1"/>
        <end position="22"/>
    </location>
</feature>
<evidence type="ECO:0000256" key="1">
    <source>
        <dbReference type="SAM" id="MobiDB-lite"/>
    </source>
</evidence>
<organism evidence="3 4">
    <name type="scientific">Ensete ventricosum</name>
    <name type="common">Abyssinian banana</name>
    <name type="synonym">Musa ensete</name>
    <dbReference type="NCBI Taxonomy" id="4639"/>
    <lineage>
        <taxon>Eukaryota</taxon>
        <taxon>Viridiplantae</taxon>
        <taxon>Streptophyta</taxon>
        <taxon>Embryophyta</taxon>
        <taxon>Tracheophyta</taxon>
        <taxon>Spermatophyta</taxon>
        <taxon>Magnoliopsida</taxon>
        <taxon>Liliopsida</taxon>
        <taxon>Zingiberales</taxon>
        <taxon>Musaceae</taxon>
        <taxon>Ensete</taxon>
    </lineage>
</organism>
<feature type="compositionally biased region" description="Gly residues" evidence="1">
    <location>
        <begin position="103"/>
        <end position="115"/>
    </location>
</feature>
<comment type="caution">
    <text evidence="3">The sequence shown here is derived from an EMBL/GenBank/DDBJ whole genome shotgun (WGS) entry which is preliminary data.</text>
</comment>
<protein>
    <submittedName>
        <fullName evidence="3">Uncharacterized protein</fullName>
    </submittedName>
</protein>
<dbReference type="EMBL" id="JAQQAF010000001">
    <property type="protein sequence ID" value="KAJ8512173.1"/>
    <property type="molecule type" value="Genomic_DNA"/>
</dbReference>
<keyword evidence="2" id="KW-0732">Signal</keyword>
<evidence type="ECO:0000313" key="3">
    <source>
        <dbReference type="EMBL" id="KAJ8512173.1"/>
    </source>
</evidence>
<dbReference type="Proteomes" id="UP001222027">
    <property type="component" value="Unassembled WGS sequence"/>
</dbReference>
<gene>
    <name evidence="3" type="ORF">OPV22_002607</name>
</gene>
<proteinExistence type="predicted"/>
<feature type="region of interest" description="Disordered" evidence="1">
    <location>
        <begin position="79"/>
        <end position="117"/>
    </location>
</feature>
<feature type="compositionally biased region" description="Gly residues" evidence="1">
    <location>
        <begin position="83"/>
        <end position="96"/>
    </location>
</feature>
<keyword evidence="4" id="KW-1185">Reference proteome</keyword>
<accession>A0AAV8RYE7</accession>
<sequence length="145" mass="14857">MAFAFPSYTLVVFSLFPPPALRRCTTTPCRREAAGEVPPRAGLPGADVVPSDGIRVLPSEAPPPARKRTDAPGVVVVLPGSDLGQGEGGRRGGGGRRALVPGGARGGSRGAWAGGRGDRCHVGILRRGGEAPFGREAGERLEPDA</sequence>
<evidence type="ECO:0000313" key="4">
    <source>
        <dbReference type="Proteomes" id="UP001222027"/>
    </source>
</evidence>
<feature type="chain" id="PRO_5043451500" evidence="2">
    <location>
        <begin position="23"/>
        <end position="145"/>
    </location>
</feature>